<dbReference type="InterPro" id="IPR023214">
    <property type="entry name" value="HAD_sf"/>
</dbReference>
<dbReference type="Proteomes" id="UP001165135">
    <property type="component" value="Unassembled WGS sequence"/>
</dbReference>
<dbReference type="SFLD" id="SFLDG01135">
    <property type="entry name" value="C1.5.6:_HAD__Beta-PGM__Phospha"/>
    <property type="match status" value="1"/>
</dbReference>
<dbReference type="Gene3D" id="3.40.50.1000">
    <property type="entry name" value="HAD superfamily/HAD-like"/>
    <property type="match status" value="1"/>
</dbReference>
<dbReference type="CDD" id="cd07505">
    <property type="entry name" value="HAD_BPGM-like"/>
    <property type="match status" value="1"/>
</dbReference>
<dbReference type="Pfam" id="PF13419">
    <property type="entry name" value="HAD_2"/>
    <property type="match status" value="1"/>
</dbReference>
<evidence type="ECO:0000313" key="1">
    <source>
        <dbReference type="EMBL" id="GLY76378.1"/>
    </source>
</evidence>
<dbReference type="AlphaFoldDB" id="A0A9W6RIL0"/>
<dbReference type="PANTHER" id="PTHR18901:SF38">
    <property type="entry name" value="PSEUDOURIDINE-5'-PHOSPHATASE"/>
    <property type="match status" value="1"/>
</dbReference>
<dbReference type="InterPro" id="IPR006439">
    <property type="entry name" value="HAD-SF_hydro_IA"/>
</dbReference>
<dbReference type="SUPFAM" id="SSF56784">
    <property type="entry name" value="HAD-like"/>
    <property type="match status" value="1"/>
</dbReference>
<dbReference type="GO" id="GO:0016787">
    <property type="term" value="F:hydrolase activity"/>
    <property type="evidence" value="ECO:0007669"/>
    <property type="project" value="UniProtKB-KW"/>
</dbReference>
<gene>
    <name evidence="1" type="ORF">Airi01_046450</name>
</gene>
<dbReference type="Gene3D" id="1.10.150.240">
    <property type="entry name" value="Putative phosphatase, domain 2"/>
    <property type="match status" value="1"/>
</dbReference>
<dbReference type="SFLD" id="SFLDS00003">
    <property type="entry name" value="Haloacid_Dehalogenase"/>
    <property type="match status" value="1"/>
</dbReference>
<dbReference type="NCBIfam" id="TIGR01509">
    <property type="entry name" value="HAD-SF-IA-v3"/>
    <property type="match status" value="1"/>
</dbReference>
<name>A0A9W6RIL0_9ACTN</name>
<dbReference type="EMBL" id="BSTJ01000005">
    <property type="protein sequence ID" value="GLY76378.1"/>
    <property type="molecule type" value="Genomic_DNA"/>
</dbReference>
<sequence>MNGHAPHVGSGIPIPPLAEEAIQVLQAVLFDMDGLLVDSERLWFESEAEIMADLGASWGPEDQETLVGGSIARTVAYMLARTGPVADPEELGRRLLAGMAERLRVNVPMMPGAKELLDEVREAGVPSALVSSTHRALMEYALDGIGRDRLTLTVAGDEVAHTKPHPEPYLTAARLLDVDPRRCVALEDSPSGTDSATAAGCHVVAVPSVVPIPEAPGRTVVSSLLEVDLARLRSLVA</sequence>
<dbReference type="InterPro" id="IPR036412">
    <property type="entry name" value="HAD-like_sf"/>
</dbReference>
<evidence type="ECO:0000313" key="2">
    <source>
        <dbReference type="Proteomes" id="UP001165135"/>
    </source>
</evidence>
<reference evidence="1" key="1">
    <citation type="submission" date="2023-03" db="EMBL/GenBank/DDBJ databases">
        <title>Actinoallomurus iriomotensis NBRC 103681.</title>
        <authorList>
            <person name="Ichikawa N."/>
            <person name="Sato H."/>
            <person name="Tonouchi N."/>
        </authorList>
    </citation>
    <scope>NUCLEOTIDE SEQUENCE</scope>
    <source>
        <strain evidence="1">NBRC 103681</strain>
    </source>
</reference>
<dbReference type="SFLD" id="SFLDG01129">
    <property type="entry name" value="C1.5:_HAD__Beta-PGM__Phosphata"/>
    <property type="match status" value="1"/>
</dbReference>
<accession>A0A9W6RIL0</accession>
<protein>
    <submittedName>
        <fullName evidence="1">Hydrolase</fullName>
    </submittedName>
</protein>
<dbReference type="InterPro" id="IPR041492">
    <property type="entry name" value="HAD_2"/>
</dbReference>
<organism evidence="1 2">
    <name type="scientific">Actinoallomurus iriomotensis</name>
    <dbReference type="NCBI Taxonomy" id="478107"/>
    <lineage>
        <taxon>Bacteria</taxon>
        <taxon>Bacillati</taxon>
        <taxon>Actinomycetota</taxon>
        <taxon>Actinomycetes</taxon>
        <taxon>Streptosporangiales</taxon>
        <taxon>Thermomonosporaceae</taxon>
        <taxon>Actinoallomurus</taxon>
    </lineage>
</organism>
<dbReference type="PRINTS" id="PR00413">
    <property type="entry name" value="HADHALOGNASE"/>
</dbReference>
<keyword evidence="1" id="KW-0378">Hydrolase</keyword>
<dbReference type="PANTHER" id="PTHR18901">
    <property type="entry name" value="2-DEOXYGLUCOSE-6-PHOSPHATE PHOSPHATASE 2"/>
    <property type="match status" value="1"/>
</dbReference>
<dbReference type="InterPro" id="IPR023198">
    <property type="entry name" value="PGP-like_dom2"/>
</dbReference>
<comment type="caution">
    <text evidence="1">The sequence shown here is derived from an EMBL/GenBank/DDBJ whole genome shotgun (WGS) entry which is preliminary data.</text>
</comment>
<proteinExistence type="predicted"/>